<name>A0A9P4PEX7_9PLEO</name>
<sequence>MDLDGRFQGNRGTGGGSNRIILLGDGTEITTEAADADMFDNDDEDKDRDFQVDRSNGSAQNAREATPGPQGSSAKETTESPSSVKTEKSEESSAAKKDTTVPEKLTGASEK</sequence>
<reference evidence="2" key="1">
    <citation type="journal article" date="2020" name="Stud. Mycol.">
        <title>101 Dothideomycetes genomes: a test case for predicting lifestyles and emergence of pathogens.</title>
        <authorList>
            <person name="Haridas S."/>
            <person name="Albert R."/>
            <person name="Binder M."/>
            <person name="Bloem J."/>
            <person name="Labutti K."/>
            <person name="Salamov A."/>
            <person name="Andreopoulos B."/>
            <person name="Baker S."/>
            <person name="Barry K."/>
            <person name="Bills G."/>
            <person name="Bluhm B."/>
            <person name="Cannon C."/>
            <person name="Castanera R."/>
            <person name="Culley D."/>
            <person name="Daum C."/>
            <person name="Ezra D."/>
            <person name="Gonzalez J."/>
            <person name="Henrissat B."/>
            <person name="Kuo A."/>
            <person name="Liang C."/>
            <person name="Lipzen A."/>
            <person name="Lutzoni F."/>
            <person name="Magnuson J."/>
            <person name="Mondo S."/>
            <person name="Nolan M."/>
            <person name="Ohm R."/>
            <person name="Pangilinan J."/>
            <person name="Park H.-J."/>
            <person name="Ramirez L."/>
            <person name="Alfaro M."/>
            <person name="Sun H."/>
            <person name="Tritt A."/>
            <person name="Yoshinaga Y."/>
            <person name="Zwiers L.-H."/>
            <person name="Turgeon B."/>
            <person name="Goodwin S."/>
            <person name="Spatafora J."/>
            <person name="Crous P."/>
            <person name="Grigoriev I."/>
        </authorList>
    </citation>
    <scope>NUCLEOTIDE SEQUENCE</scope>
    <source>
        <strain evidence="2">CBS 690.94</strain>
    </source>
</reference>
<feature type="compositionally biased region" description="Polar residues" evidence="1">
    <location>
        <begin position="53"/>
        <end position="74"/>
    </location>
</feature>
<gene>
    <name evidence="2" type="ORF">P171DRAFT_498514</name>
</gene>
<accession>A0A9P4PEX7</accession>
<dbReference type="AlphaFoldDB" id="A0A9P4PEX7"/>
<comment type="caution">
    <text evidence="2">The sequence shown here is derived from an EMBL/GenBank/DDBJ whole genome shotgun (WGS) entry which is preliminary data.</text>
</comment>
<feature type="compositionally biased region" description="Low complexity" evidence="1">
    <location>
        <begin position="1"/>
        <end position="10"/>
    </location>
</feature>
<protein>
    <submittedName>
        <fullName evidence="2">Uncharacterized protein</fullName>
    </submittedName>
</protein>
<evidence type="ECO:0000256" key="1">
    <source>
        <dbReference type="SAM" id="MobiDB-lite"/>
    </source>
</evidence>
<organism evidence="2 3">
    <name type="scientific">Karstenula rhodostoma CBS 690.94</name>
    <dbReference type="NCBI Taxonomy" id="1392251"/>
    <lineage>
        <taxon>Eukaryota</taxon>
        <taxon>Fungi</taxon>
        <taxon>Dikarya</taxon>
        <taxon>Ascomycota</taxon>
        <taxon>Pezizomycotina</taxon>
        <taxon>Dothideomycetes</taxon>
        <taxon>Pleosporomycetidae</taxon>
        <taxon>Pleosporales</taxon>
        <taxon>Massarineae</taxon>
        <taxon>Didymosphaeriaceae</taxon>
        <taxon>Karstenula</taxon>
    </lineage>
</organism>
<evidence type="ECO:0000313" key="2">
    <source>
        <dbReference type="EMBL" id="KAF2441918.1"/>
    </source>
</evidence>
<keyword evidence="3" id="KW-1185">Reference proteome</keyword>
<dbReference type="EMBL" id="MU001505">
    <property type="protein sequence ID" value="KAF2441918.1"/>
    <property type="molecule type" value="Genomic_DNA"/>
</dbReference>
<evidence type="ECO:0000313" key="3">
    <source>
        <dbReference type="Proteomes" id="UP000799764"/>
    </source>
</evidence>
<proteinExistence type="predicted"/>
<feature type="compositionally biased region" description="Basic and acidic residues" evidence="1">
    <location>
        <begin position="85"/>
        <end position="101"/>
    </location>
</feature>
<feature type="compositionally biased region" description="Acidic residues" evidence="1">
    <location>
        <begin position="34"/>
        <end position="46"/>
    </location>
</feature>
<feature type="region of interest" description="Disordered" evidence="1">
    <location>
        <begin position="1"/>
        <end position="111"/>
    </location>
</feature>
<dbReference type="Proteomes" id="UP000799764">
    <property type="component" value="Unassembled WGS sequence"/>
</dbReference>